<proteinExistence type="predicted"/>
<comment type="caution">
    <text evidence="1">The sequence shown here is derived from an EMBL/GenBank/DDBJ whole genome shotgun (WGS) entry which is preliminary data.</text>
</comment>
<evidence type="ECO:0000313" key="1">
    <source>
        <dbReference type="EMBL" id="KAG0427825.1"/>
    </source>
</evidence>
<keyword evidence="2" id="KW-1185">Reference proteome</keyword>
<dbReference type="Proteomes" id="UP000805193">
    <property type="component" value="Unassembled WGS sequence"/>
</dbReference>
<accession>A0AC60Q2M6</accession>
<protein>
    <submittedName>
        <fullName evidence="1">Uncharacterized protein</fullName>
    </submittedName>
</protein>
<reference evidence="1 2" key="1">
    <citation type="journal article" date="2020" name="Cell">
        <title>Large-Scale Comparative Analyses of Tick Genomes Elucidate Their Genetic Diversity and Vector Capacities.</title>
        <authorList>
            <consortium name="Tick Genome and Microbiome Consortium (TIGMIC)"/>
            <person name="Jia N."/>
            <person name="Wang J."/>
            <person name="Shi W."/>
            <person name="Du L."/>
            <person name="Sun Y."/>
            <person name="Zhan W."/>
            <person name="Jiang J.F."/>
            <person name="Wang Q."/>
            <person name="Zhang B."/>
            <person name="Ji P."/>
            <person name="Bell-Sakyi L."/>
            <person name="Cui X.M."/>
            <person name="Yuan T.T."/>
            <person name="Jiang B.G."/>
            <person name="Yang W.F."/>
            <person name="Lam T.T."/>
            <person name="Chang Q.C."/>
            <person name="Ding S.J."/>
            <person name="Wang X.J."/>
            <person name="Zhu J.G."/>
            <person name="Ruan X.D."/>
            <person name="Zhao L."/>
            <person name="Wei J.T."/>
            <person name="Ye R.Z."/>
            <person name="Que T.C."/>
            <person name="Du C.H."/>
            <person name="Zhou Y.H."/>
            <person name="Cheng J.X."/>
            <person name="Dai P.F."/>
            <person name="Guo W.B."/>
            <person name="Han X.H."/>
            <person name="Huang E.J."/>
            <person name="Li L.F."/>
            <person name="Wei W."/>
            <person name="Gao Y.C."/>
            <person name="Liu J.Z."/>
            <person name="Shao H.Z."/>
            <person name="Wang X."/>
            <person name="Wang C.C."/>
            <person name="Yang T.C."/>
            <person name="Huo Q.B."/>
            <person name="Li W."/>
            <person name="Chen H.Y."/>
            <person name="Chen S.E."/>
            <person name="Zhou L.G."/>
            <person name="Ni X.B."/>
            <person name="Tian J.H."/>
            <person name="Sheng Y."/>
            <person name="Liu T."/>
            <person name="Pan Y.S."/>
            <person name="Xia L.Y."/>
            <person name="Li J."/>
            <person name="Zhao F."/>
            <person name="Cao W.C."/>
        </authorList>
    </citation>
    <scope>NUCLEOTIDE SEQUENCE [LARGE SCALE GENOMIC DNA]</scope>
    <source>
        <strain evidence="1">Iper-2018</strain>
    </source>
</reference>
<evidence type="ECO:0000313" key="2">
    <source>
        <dbReference type="Proteomes" id="UP000805193"/>
    </source>
</evidence>
<gene>
    <name evidence="1" type="ORF">HPB47_025161</name>
</gene>
<organism evidence="1 2">
    <name type="scientific">Ixodes persulcatus</name>
    <name type="common">Taiga tick</name>
    <dbReference type="NCBI Taxonomy" id="34615"/>
    <lineage>
        <taxon>Eukaryota</taxon>
        <taxon>Metazoa</taxon>
        <taxon>Ecdysozoa</taxon>
        <taxon>Arthropoda</taxon>
        <taxon>Chelicerata</taxon>
        <taxon>Arachnida</taxon>
        <taxon>Acari</taxon>
        <taxon>Parasitiformes</taxon>
        <taxon>Ixodida</taxon>
        <taxon>Ixodoidea</taxon>
        <taxon>Ixodidae</taxon>
        <taxon>Ixodinae</taxon>
        <taxon>Ixodes</taxon>
    </lineage>
</organism>
<sequence length="209" mass="23792">MAAFVPRVDGSRFFWTRPVPREDRVSGPELEIVARPYRDIEARLNYTFRDKGLLLDAFTHDSFPKELRVTSGSMRPLDFLGDALLKLLISTHLYGCLDPLTNRTLTETRQKLECNRFFAYLAVRHGMHKFLRSASGSLNDDVVRYAQSVGDRDYTAIVAQMPPKPLADLFEALAAAVYLDSNLDLDTLWCVVYPIFRSHIDRELGHSPA</sequence>
<name>A0AC60Q2M6_IXOPE</name>
<dbReference type="EMBL" id="JABSTQ010009588">
    <property type="protein sequence ID" value="KAG0427825.1"/>
    <property type="molecule type" value="Genomic_DNA"/>
</dbReference>